<evidence type="ECO:0000256" key="2">
    <source>
        <dbReference type="SAM" id="Phobius"/>
    </source>
</evidence>
<keyword evidence="1" id="KW-0175">Coiled coil</keyword>
<evidence type="ECO:0000256" key="3">
    <source>
        <dbReference type="SAM" id="SignalP"/>
    </source>
</evidence>
<dbReference type="EMBL" id="LNTY01000034">
    <property type="protein sequence ID" value="KXF81224.1"/>
    <property type="molecule type" value="Genomic_DNA"/>
</dbReference>
<dbReference type="OrthoDB" id="798937at2"/>
<dbReference type="RefSeq" id="WP_067415691.1">
    <property type="nucleotide sequence ID" value="NZ_LNTY01000034.1"/>
</dbReference>
<evidence type="ECO:0000313" key="5">
    <source>
        <dbReference type="Proteomes" id="UP000070529"/>
    </source>
</evidence>
<dbReference type="STRING" id="294935.ATN88_00200"/>
<dbReference type="AlphaFoldDB" id="A0A135I763"/>
<evidence type="ECO:0000256" key="1">
    <source>
        <dbReference type="SAM" id="Coils"/>
    </source>
</evidence>
<keyword evidence="2" id="KW-0812">Transmembrane</keyword>
<comment type="caution">
    <text evidence="4">The sequence shown here is derived from an EMBL/GenBank/DDBJ whole genome shotgun (WGS) entry which is preliminary data.</text>
</comment>
<accession>A0A135I763</accession>
<dbReference type="Proteomes" id="UP000070529">
    <property type="component" value="Unassembled WGS sequence"/>
</dbReference>
<evidence type="ECO:0000313" key="4">
    <source>
        <dbReference type="EMBL" id="KXF81224.1"/>
    </source>
</evidence>
<protein>
    <submittedName>
        <fullName evidence="4">Glutamate synthase</fullName>
    </submittedName>
</protein>
<organism evidence="4 5">
    <name type="scientific">Enterovibrio coralii</name>
    <dbReference type="NCBI Taxonomy" id="294935"/>
    <lineage>
        <taxon>Bacteria</taxon>
        <taxon>Pseudomonadati</taxon>
        <taxon>Pseudomonadota</taxon>
        <taxon>Gammaproteobacteria</taxon>
        <taxon>Vibrionales</taxon>
        <taxon>Vibrionaceae</taxon>
        <taxon>Enterovibrio</taxon>
    </lineage>
</organism>
<name>A0A135I763_9GAMM</name>
<sequence length="446" mass="50136">MKSGWAGLLLALLMAFSANVSAEQTSDSEIRLLNNRFRIDSTITQVAFVIYREKPSQPVVLVQPDGSKLYAWQHPDNVSWHQESDMDIVSVFDPMPGPWQAIGKVSPNNRIRILSDLTMKVDTFPARLYQGETMKFTARLMQGNKALNLRDFLERVDLTVTFTEYLENVDGIPEDQRPQAMSLGQFEDNGAGLDEVAGDGVFTVELPINVAPGKYWARVTSGNGVFFRTLEQEVLVYPTPLMATFKQSRKKALPHHLLVESDIASIEEGTIAVHSEFIDTNGKVSVYQGAASEDYTALNIDIDNFDQPGRHRWFGWLYGTDKLSGRPLVFKLPEQTFAVADYAAIEQAKLEREEREAERKRIEDEKLAAEKRAADRKMAMITIIGGNILLLVLAIGGWFLVRKIKAKRLAAETEEELEAPPPEEPDKAHRIEKGRSMLLPFLCLIV</sequence>
<proteinExistence type="predicted"/>
<feature type="chain" id="PRO_5007465688" evidence="3">
    <location>
        <begin position="23"/>
        <end position="446"/>
    </location>
</feature>
<keyword evidence="2" id="KW-1133">Transmembrane helix</keyword>
<keyword evidence="2" id="KW-0472">Membrane</keyword>
<gene>
    <name evidence="4" type="ORF">ATN88_00200</name>
</gene>
<feature type="transmembrane region" description="Helical" evidence="2">
    <location>
        <begin position="378"/>
        <end position="401"/>
    </location>
</feature>
<reference evidence="4 5" key="1">
    <citation type="submission" date="2015-11" db="EMBL/GenBank/DDBJ databases">
        <title>Genomic Taxonomy of the Vibrionaceae.</title>
        <authorList>
            <person name="Gomez-Gil B."/>
            <person name="Enciso-Ibarra J."/>
        </authorList>
    </citation>
    <scope>NUCLEOTIDE SEQUENCE [LARGE SCALE GENOMIC DNA]</scope>
    <source>
        <strain evidence="4 5">CAIM 912</strain>
    </source>
</reference>
<feature type="signal peptide" evidence="3">
    <location>
        <begin position="1"/>
        <end position="22"/>
    </location>
</feature>
<keyword evidence="5" id="KW-1185">Reference proteome</keyword>
<dbReference type="InterPro" id="IPR020010">
    <property type="entry name" value="CHP03503"/>
</dbReference>
<keyword evidence="3" id="KW-0732">Signal</keyword>
<feature type="coiled-coil region" evidence="1">
    <location>
        <begin position="343"/>
        <end position="372"/>
    </location>
</feature>
<dbReference type="NCBIfam" id="TIGR03503">
    <property type="entry name" value="TIGR03503 family protein"/>
    <property type="match status" value="1"/>
</dbReference>